<dbReference type="NCBIfam" id="NF040554">
    <property type="entry name" value="mini_HHHH"/>
    <property type="match status" value="1"/>
</dbReference>
<name>A0A431TR57_9BURK</name>
<evidence type="ECO:0000256" key="1">
    <source>
        <dbReference type="SAM" id="SignalP"/>
    </source>
</evidence>
<feature type="chain" id="PRO_5019067850" evidence="1">
    <location>
        <begin position="28"/>
        <end position="54"/>
    </location>
</feature>
<keyword evidence="1" id="KW-0732">Signal</keyword>
<organism evidence="2 3">
    <name type="scientific">Variovorax gossypii</name>
    <dbReference type="NCBI Taxonomy" id="1679495"/>
    <lineage>
        <taxon>Bacteria</taxon>
        <taxon>Pseudomonadati</taxon>
        <taxon>Pseudomonadota</taxon>
        <taxon>Betaproteobacteria</taxon>
        <taxon>Burkholderiales</taxon>
        <taxon>Comamonadaceae</taxon>
        <taxon>Variovorax</taxon>
    </lineage>
</organism>
<feature type="signal peptide" evidence="1">
    <location>
        <begin position="1"/>
        <end position="27"/>
    </location>
</feature>
<dbReference type="AlphaFoldDB" id="A0A431TR57"/>
<gene>
    <name evidence="2" type="ORF">EJP69_02105</name>
</gene>
<dbReference type="RefSeq" id="WP_126468559.1">
    <property type="nucleotide sequence ID" value="NZ_RXOE01000001.1"/>
</dbReference>
<evidence type="ECO:0000313" key="2">
    <source>
        <dbReference type="EMBL" id="RTQ36563.1"/>
    </source>
</evidence>
<dbReference type="EMBL" id="RXOE01000001">
    <property type="protein sequence ID" value="RTQ36563.1"/>
    <property type="molecule type" value="Genomic_DNA"/>
</dbReference>
<dbReference type="Proteomes" id="UP000267418">
    <property type="component" value="Unassembled WGS sequence"/>
</dbReference>
<accession>A0A431TR57</accession>
<proteinExistence type="predicted"/>
<evidence type="ECO:0000313" key="3">
    <source>
        <dbReference type="Proteomes" id="UP000267418"/>
    </source>
</evidence>
<sequence length="54" mass="6124">MKTKHFILSSILAFAGLAVLAPSIASAAPPHHPKKHKVCKWDARHHHRVCHWVR</sequence>
<comment type="caution">
    <text evidence="2">The sequence shown here is derived from an EMBL/GenBank/DDBJ whole genome shotgun (WGS) entry which is preliminary data.</text>
</comment>
<protein>
    <submittedName>
        <fullName evidence="2">DUF4148 domain-containing protein</fullName>
    </submittedName>
</protein>
<reference evidence="2 3" key="1">
    <citation type="submission" date="2018-12" db="EMBL/GenBank/DDBJ databases">
        <title>The genome of Variovorax gossypii DSM 100435.</title>
        <authorList>
            <person name="Gao J."/>
            <person name="Sun J."/>
        </authorList>
    </citation>
    <scope>NUCLEOTIDE SEQUENCE [LARGE SCALE GENOMIC DNA]</scope>
    <source>
        <strain evidence="2 3">DSM 100435</strain>
    </source>
</reference>
<keyword evidence="3" id="KW-1185">Reference proteome</keyword>